<accession>A0A4V2E274</accession>
<reference evidence="1 2" key="1">
    <citation type="submission" date="2018-11" db="EMBL/GenBank/DDBJ databases">
        <title>Whole genome sequencing of an environmental sample.</title>
        <authorList>
            <person name="Sarangi A.N."/>
            <person name="Singh D."/>
            <person name="Tripathy S."/>
        </authorList>
    </citation>
    <scope>NUCLEOTIDE SEQUENCE [LARGE SCALE GENOMIC DNA]</scope>
    <source>
        <strain evidence="1 2">Lakshadweep</strain>
    </source>
</reference>
<comment type="caution">
    <text evidence="1">The sequence shown here is derived from an EMBL/GenBank/DDBJ whole genome shotgun (WGS) entry which is preliminary data.</text>
</comment>
<dbReference type="OrthoDB" id="1095227at2"/>
<dbReference type="Proteomes" id="UP000292459">
    <property type="component" value="Unassembled WGS sequence"/>
</dbReference>
<sequence length="74" mass="8162">MTNQATNQQGVPCPECDFSIPTTLPILLSGEPIVCPMCGLALHVDTEKSADSLKLIRNLHEATQQVEETKKQWL</sequence>
<dbReference type="EMBL" id="QVFV01000004">
    <property type="protein sequence ID" value="RZM77262.1"/>
    <property type="molecule type" value="Genomic_DNA"/>
</dbReference>
<keyword evidence="2" id="KW-1185">Reference proteome</keyword>
<evidence type="ECO:0000313" key="2">
    <source>
        <dbReference type="Proteomes" id="UP000292459"/>
    </source>
</evidence>
<proteinExistence type="predicted"/>
<name>A0A4V2E274_9CYAN</name>
<gene>
    <name evidence="1" type="ORF">DYY88_16595</name>
</gene>
<protein>
    <submittedName>
        <fullName evidence="1">Uncharacterized protein</fullName>
    </submittedName>
</protein>
<dbReference type="RefSeq" id="WP_130199489.1">
    <property type="nucleotide sequence ID" value="NZ_QVFV01000004.1"/>
</dbReference>
<dbReference type="AlphaFoldDB" id="A0A4V2E274"/>
<evidence type="ECO:0000313" key="1">
    <source>
        <dbReference type="EMBL" id="RZM77262.1"/>
    </source>
</evidence>
<organism evidence="1 2">
    <name type="scientific">Leptolyngbya iicbica LK</name>
    <dbReference type="NCBI Taxonomy" id="2294035"/>
    <lineage>
        <taxon>Bacteria</taxon>
        <taxon>Bacillati</taxon>
        <taxon>Cyanobacteriota</taxon>
        <taxon>Cyanophyceae</taxon>
        <taxon>Leptolyngbyales</taxon>
        <taxon>Leptolyngbyaceae</taxon>
        <taxon>Leptolyngbya group</taxon>
        <taxon>Leptolyngbya</taxon>
        <taxon>Leptolyngbya iicbica</taxon>
    </lineage>
</organism>